<dbReference type="Pfam" id="PF16859">
    <property type="entry name" value="TetR_C_11"/>
    <property type="match status" value="1"/>
</dbReference>
<gene>
    <name evidence="6" type="primary">fadR</name>
    <name evidence="6" type="ORF">ROA7023_00230</name>
</gene>
<evidence type="ECO:0000256" key="3">
    <source>
        <dbReference type="ARBA" id="ARBA00023163"/>
    </source>
</evidence>
<dbReference type="SUPFAM" id="SSF46689">
    <property type="entry name" value="Homeodomain-like"/>
    <property type="match status" value="1"/>
</dbReference>
<dbReference type="InterPro" id="IPR011075">
    <property type="entry name" value="TetR_C"/>
</dbReference>
<dbReference type="InterPro" id="IPR001647">
    <property type="entry name" value="HTH_TetR"/>
</dbReference>
<dbReference type="RefSeq" id="WP_085877157.1">
    <property type="nucleotide sequence ID" value="NZ_FWFZ01000001.1"/>
</dbReference>
<dbReference type="PANTHER" id="PTHR30055:SF234">
    <property type="entry name" value="HTH-TYPE TRANSCRIPTIONAL REGULATOR BETI"/>
    <property type="match status" value="1"/>
</dbReference>
<dbReference type="InterPro" id="IPR036271">
    <property type="entry name" value="Tet_transcr_reg_TetR-rel_C_sf"/>
</dbReference>
<dbReference type="EMBL" id="FWFZ01000001">
    <property type="protein sequence ID" value="SLN15808.1"/>
    <property type="molecule type" value="Genomic_DNA"/>
</dbReference>
<evidence type="ECO:0000256" key="4">
    <source>
        <dbReference type="PROSITE-ProRule" id="PRU00335"/>
    </source>
</evidence>
<feature type="domain" description="HTH tetR-type" evidence="5">
    <location>
        <begin position="11"/>
        <end position="71"/>
    </location>
</feature>
<proteinExistence type="predicted"/>
<dbReference type="InterPro" id="IPR023772">
    <property type="entry name" value="DNA-bd_HTH_TetR-type_CS"/>
</dbReference>
<evidence type="ECO:0000313" key="6">
    <source>
        <dbReference type="EMBL" id="SLN15808.1"/>
    </source>
</evidence>
<dbReference type="GO" id="GO:0000976">
    <property type="term" value="F:transcription cis-regulatory region binding"/>
    <property type="evidence" value="ECO:0007669"/>
    <property type="project" value="TreeGrafter"/>
</dbReference>
<dbReference type="PRINTS" id="PR00455">
    <property type="entry name" value="HTHTETR"/>
</dbReference>
<dbReference type="PANTHER" id="PTHR30055">
    <property type="entry name" value="HTH-TYPE TRANSCRIPTIONAL REGULATOR RUTR"/>
    <property type="match status" value="1"/>
</dbReference>
<keyword evidence="1" id="KW-0805">Transcription regulation</keyword>
<dbReference type="PROSITE" id="PS01081">
    <property type="entry name" value="HTH_TETR_1"/>
    <property type="match status" value="1"/>
</dbReference>
<dbReference type="InterPro" id="IPR050109">
    <property type="entry name" value="HTH-type_TetR-like_transc_reg"/>
</dbReference>
<dbReference type="AlphaFoldDB" id="A0A1Y5REU1"/>
<dbReference type="Pfam" id="PF00440">
    <property type="entry name" value="TetR_N"/>
    <property type="match status" value="1"/>
</dbReference>
<sequence>MSESRRRRRKDARPEEIIDAALAEFAEMGFAGTSMGRIAARAGIARPTVYLYFETKDAIFEAAVADRMGGTVARAQDILTRDIPFDTLFTQLLENYYTHVVGSDAPALFRVLIAEGRRFPGLVTLFSERMLGAIEDVLHKAIAHGIARGEVRPEVATLDLRVVFAPAVMAMIWGLIFDEVAPLDRSRYMRSHLDIILRGLRV</sequence>
<protein>
    <submittedName>
        <fullName evidence="6">Fatty acid metabolism regulator protein</fullName>
    </submittedName>
</protein>
<evidence type="ECO:0000259" key="5">
    <source>
        <dbReference type="PROSITE" id="PS50977"/>
    </source>
</evidence>
<feature type="DNA-binding region" description="H-T-H motif" evidence="4">
    <location>
        <begin position="34"/>
        <end position="53"/>
    </location>
</feature>
<keyword evidence="7" id="KW-1185">Reference proteome</keyword>
<dbReference type="Proteomes" id="UP000193900">
    <property type="component" value="Unassembled WGS sequence"/>
</dbReference>
<evidence type="ECO:0000256" key="2">
    <source>
        <dbReference type="ARBA" id="ARBA00023125"/>
    </source>
</evidence>
<dbReference type="Gene3D" id="1.10.357.10">
    <property type="entry name" value="Tetracycline Repressor, domain 2"/>
    <property type="match status" value="1"/>
</dbReference>
<accession>A0A1Y5REU1</accession>
<dbReference type="SUPFAM" id="SSF48498">
    <property type="entry name" value="Tetracyclin repressor-like, C-terminal domain"/>
    <property type="match status" value="1"/>
</dbReference>
<keyword evidence="3" id="KW-0804">Transcription</keyword>
<dbReference type="InterPro" id="IPR009057">
    <property type="entry name" value="Homeodomain-like_sf"/>
</dbReference>
<organism evidence="6 7">
    <name type="scientific">Roseisalinus antarcticus</name>
    <dbReference type="NCBI Taxonomy" id="254357"/>
    <lineage>
        <taxon>Bacteria</taxon>
        <taxon>Pseudomonadati</taxon>
        <taxon>Pseudomonadota</taxon>
        <taxon>Alphaproteobacteria</taxon>
        <taxon>Rhodobacterales</taxon>
        <taxon>Roseobacteraceae</taxon>
        <taxon>Roseisalinus</taxon>
    </lineage>
</organism>
<evidence type="ECO:0000313" key="7">
    <source>
        <dbReference type="Proteomes" id="UP000193900"/>
    </source>
</evidence>
<dbReference type="FunFam" id="1.10.10.60:FF:000141">
    <property type="entry name" value="TetR family transcriptional regulator"/>
    <property type="match status" value="1"/>
</dbReference>
<dbReference type="OrthoDB" id="8478851at2"/>
<dbReference type="GO" id="GO:0003700">
    <property type="term" value="F:DNA-binding transcription factor activity"/>
    <property type="evidence" value="ECO:0007669"/>
    <property type="project" value="TreeGrafter"/>
</dbReference>
<dbReference type="PROSITE" id="PS50977">
    <property type="entry name" value="HTH_TETR_2"/>
    <property type="match status" value="1"/>
</dbReference>
<reference evidence="6 7" key="1">
    <citation type="submission" date="2017-03" db="EMBL/GenBank/DDBJ databases">
        <authorList>
            <person name="Afonso C.L."/>
            <person name="Miller P.J."/>
            <person name="Scott M.A."/>
            <person name="Spackman E."/>
            <person name="Goraichik I."/>
            <person name="Dimitrov K.M."/>
            <person name="Suarez D.L."/>
            <person name="Swayne D.E."/>
        </authorList>
    </citation>
    <scope>NUCLEOTIDE SEQUENCE [LARGE SCALE GENOMIC DNA]</scope>
    <source>
        <strain evidence="6 7">CECT 7023</strain>
    </source>
</reference>
<name>A0A1Y5REU1_9RHOB</name>
<keyword evidence="2 4" id="KW-0238">DNA-binding</keyword>
<evidence type="ECO:0000256" key="1">
    <source>
        <dbReference type="ARBA" id="ARBA00023015"/>
    </source>
</evidence>